<dbReference type="AlphaFoldDB" id="A0A9P7R4T0"/>
<dbReference type="Proteomes" id="UP000699042">
    <property type="component" value="Unassembled WGS sequence"/>
</dbReference>
<name>A0A9P7R4T0_9PEZI</name>
<evidence type="ECO:0000313" key="1">
    <source>
        <dbReference type="EMBL" id="KAG7047644.1"/>
    </source>
</evidence>
<evidence type="ECO:0000313" key="2">
    <source>
        <dbReference type="Proteomes" id="UP000699042"/>
    </source>
</evidence>
<gene>
    <name evidence="1" type="ORF">JMJ77_010991</name>
</gene>
<accession>A0A9P7R4T0</accession>
<reference evidence="1" key="1">
    <citation type="submission" date="2021-05" db="EMBL/GenBank/DDBJ databases">
        <title>Comparative genomics of three Colletotrichum scovillei strains and genetic complementation revealed genes involved fungal growth and virulence on chili pepper.</title>
        <authorList>
            <person name="Hsieh D.-K."/>
            <person name="Chuang S.-C."/>
            <person name="Chen C.-Y."/>
            <person name="Chao Y.-T."/>
            <person name="Lu M.-Y.J."/>
            <person name="Lee M.-H."/>
            <person name="Shih M.-C."/>
        </authorList>
    </citation>
    <scope>NUCLEOTIDE SEQUENCE</scope>
    <source>
        <strain evidence="1">Coll-153</strain>
    </source>
</reference>
<organism evidence="1 2">
    <name type="scientific">Colletotrichum scovillei</name>
    <dbReference type="NCBI Taxonomy" id="1209932"/>
    <lineage>
        <taxon>Eukaryota</taxon>
        <taxon>Fungi</taxon>
        <taxon>Dikarya</taxon>
        <taxon>Ascomycota</taxon>
        <taxon>Pezizomycotina</taxon>
        <taxon>Sordariomycetes</taxon>
        <taxon>Hypocreomycetidae</taxon>
        <taxon>Glomerellales</taxon>
        <taxon>Glomerellaceae</taxon>
        <taxon>Colletotrichum</taxon>
        <taxon>Colletotrichum acutatum species complex</taxon>
    </lineage>
</organism>
<protein>
    <submittedName>
        <fullName evidence="1">Uncharacterized protein</fullName>
    </submittedName>
</protein>
<dbReference type="EMBL" id="JAESDN010000007">
    <property type="protein sequence ID" value="KAG7047644.1"/>
    <property type="molecule type" value="Genomic_DNA"/>
</dbReference>
<sequence>MARHFRYPSKITVPERHLTEQTCFISTQVDQNVAVHKCIEFTERVSWRTF</sequence>
<comment type="caution">
    <text evidence="1">The sequence shown here is derived from an EMBL/GenBank/DDBJ whole genome shotgun (WGS) entry which is preliminary data.</text>
</comment>
<proteinExistence type="predicted"/>
<keyword evidence="2" id="KW-1185">Reference proteome</keyword>